<evidence type="ECO:0000313" key="2">
    <source>
        <dbReference type="EMBL" id="SLM47119.1"/>
    </source>
</evidence>
<dbReference type="KEGG" id="nja:NSJP_0947"/>
<reference evidence="2 3" key="1">
    <citation type="submission" date="2017-03" db="EMBL/GenBank/DDBJ databases">
        <authorList>
            <person name="Afonso C.L."/>
            <person name="Miller P.J."/>
            <person name="Scott M.A."/>
            <person name="Spackman E."/>
            <person name="Goraichik I."/>
            <person name="Dimitrov K.M."/>
            <person name="Suarez D.L."/>
            <person name="Swayne D.E."/>
        </authorList>
    </citation>
    <scope>NUCLEOTIDE SEQUENCE [LARGE SCALE GENOMIC DNA]</scope>
    <source>
        <strain evidence="2">Genome sequencing of Nitrospira japonica strain NJ11</strain>
    </source>
</reference>
<evidence type="ECO:0000256" key="1">
    <source>
        <dbReference type="SAM" id="MobiDB-lite"/>
    </source>
</evidence>
<accession>A0A1W1I2L8</accession>
<keyword evidence="3" id="KW-1185">Reference proteome</keyword>
<name>A0A1W1I2L8_9BACT</name>
<dbReference type="EMBL" id="LT828648">
    <property type="protein sequence ID" value="SLM47119.1"/>
    <property type="molecule type" value="Genomic_DNA"/>
</dbReference>
<protein>
    <submittedName>
        <fullName evidence="2">Uncharacterized protein</fullName>
    </submittedName>
</protein>
<feature type="compositionally biased region" description="Low complexity" evidence="1">
    <location>
        <begin position="51"/>
        <end position="76"/>
    </location>
</feature>
<feature type="region of interest" description="Disordered" evidence="1">
    <location>
        <begin position="50"/>
        <end position="76"/>
    </location>
</feature>
<proteinExistence type="predicted"/>
<gene>
    <name evidence="2" type="ORF">NSJP_0947</name>
</gene>
<sequence length="169" mass="18408">MTGILRSLAWIRCSNSMPLIPGSRTSVITRSIRLSSRTFNAPSARAAITKSTCSSASRGSSASTVRRKTSTSPPLSSTSRMVKILSVTGLMLIAFRWVLVSQLLGYHRRAAVLQQRMSGRHFTKGFDRIKMREEGRGKKERGGAESKGIAEIVTAEFYGNIISPPTFAG</sequence>
<evidence type="ECO:0000313" key="3">
    <source>
        <dbReference type="Proteomes" id="UP000192042"/>
    </source>
</evidence>
<dbReference type="AlphaFoldDB" id="A0A1W1I2L8"/>
<organism evidence="2 3">
    <name type="scientific">Nitrospira japonica</name>
    <dbReference type="NCBI Taxonomy" id="1325564"/>
    <lineage>
        <taxon>Bacteria</taxon>
        <taxon>Pseudomonadati</taxon>
        <taxon>Nitrospirota</taxon>
        <taxon>Nitrospiria</taxon>
        <taxon>Nitrospirales</taxon>
        <taxon>Nitrospiraceae</taxon>
        <taxon>Nitrospira</taxon>
    </lineage>
</organism>
<dbReference type="Proteomes" id="UP000192042">
    <property type="component" value="Chromosome I"/>
</dbReference>